<keyword evidence="2" id="KW-0596">Phosphopantetheine</keyword>
<dbReference type="AlphaFoldDB" id="A0A0D4WTP5"/>
<dbReference type="GO" id="GO:0005737">
    <property type="term" value="C:cytoplasm"/>
    <property type="evidence" value="ECO:0007669"/>
    <property type="project" value="TreeGrafter"/>
</dbReference>
<protein>
    <submittedName>
        <fullName evidence="5">MfnL</fullName>
    </submittedName>
</protein>
<evidence type="ECO:0000313" key="5">
    <source>
        <dbReference type="EMBL" id="AJV88384.1"/>
    </source>
</evidence>
<dbReference type="GO" id="GO:0031177">
    <property type="term" value="F:phosphopantetheine binding"/>
    <property type="evidence" value="ECO:0007669"/>
    <property type="project" value="TreeGrafter"/>
</dbReference>
<organism evidence="5">
    <name type="scientific">Streptomyces drozdowiczii</name>
    <dbReference type="NCBI Taxonomy" id="202862"/>
    <lineage>
        <taxon>Bacteria</taxon>
        <taxon>Bacillati</taxon>
        <taxon>Actinomycetota</taxon>
        <taxon>Actinomycetes</taxon>
        <taxon>Kitasatosporales</taxon>
        <taxon>Streptomycetaceae</taxon>
        <taxon>Streptomyces</taxon>
    </lineage>
</organism>
<dbReference type="Gene3D" id="1.10.1200.10">
    <property type="entry name" value="ACP-like"/>
    <property type="match status" value="1"/>
</dbReference>
<dbReference type="FunFam" id="1.10.1200.10:FF:000005">
    <property type="entry name" value="Nonribosomal peptide synthetase 1"/>
    <property type="match status" value="1"/>
</dbReference>
<reference evidence="5" key="1">
    <citation type="journal article" date="2015" name="Org. Lett.">
        <title>Biosynthesis of the Anti-infective Marformycins Featuring Pre-NRPS Assembly Line N-Formylation and O-Methylation and Post-Assembly Line C-Hydroxylation Chemistries.</title>
        <authorList>
            <person name="Liu J."/>
            <person name="Wang B."/>
            <person name="Li H."/>
            <person name="Xie Y."/>
            <person name="Li Q."/>
            <person name="Qin X."/>
            <person name="Zhang X."/>
            <person name="Ju J."/>
        </authorList>
    </citation>
    <scope>NUCLEOTIDE SEQUENCE</scope>
    <source>
        <strain evidence="5">SCSIO 10141</strain>
    </source>
</reference>
<dbReference type="GO" id="GO:0043041">
    <property type="term" value="P:amino acid activation for nonribosomal peptide biosynthetic process"/>
    <property type="evidence" value="ECO:0007669"/>
    <property type="project" value="TreeGrafter"/>
</dbReference>
<accession>A0A0D4WTP5</accession>
<comment type="cofactor">
    <cofactor evidence="1">
        <name>pantetheine 4'-phosphate</name>
        <dbReference type="ChEBI" id="CHEBI:47942"/>
    </cofactor>
</comment>
<name>A0A0D4WTP5_9ACTN</name>
<dbReference type="PANTHER" id="PTHR45527:SF1">
    <property type="entry name" value="FATTY ACID SYNTHASE"/>
    <property type="match status" value="1"/>
</dbReference>
<dbReference type="PANTHER" id="PTHR45527">
    <property type="entry name" value="NONRIBOSOMAL PEPTIDE SYNTHETASE"/>
    <property type="match status" value="1"/>
</dbReference>
<dbReference type="GO" id="GO:0044550">
    <property type="term" value="P:secondary metabolite biosynthetic process"/>
    <property type="evidence" value="ECO:0007669"/>
    <property type="project" value="TreeGrafter"/>
</dbReference>
<keyword evidence="3" id="KW-0597">Phosphoprotein</keyword>
<feature type="domain" description="Carrier" evidence="4">
    <location>
        <begin position="4"/>
        <end position="79"/>
    </location>
</feature>
<dbReference type="InterPro" id="IPR036736">
    <property type="entry name" value="ACP-like_sf"/>
</dbReference>
<dbReference type="Pfam" id="PF00550">
    <property type="entry name" value="PP-binding"/>
    <property type="match status" value="1"/>
</dbReference>
<evidence type="ECO:0000256" key="1">
    <source>
        <dbReference type="ARBA" id="ARBA00001957"/>
    </source>
</evidence>
<dbReference type="EMBL" id="KP715145">
    <property type="protein sequence ID" value="AJV88384.1"/>
    <property type="molecule type" value="Genomic_DNA"/>
</dbReference>
<dbReference type="InterPro" id="IPR009081">
    <property type="entry name" value="PP-bd_ACP"/>
</dbReference>
<proteinExistence type="predicted"/>
<evidence type="ECO:0000256" key="2">
    <source>
        <dbReference type="ARBA" id="ARBA00022450"/>
    </source>
</evidence>
<evidence type="ECO:0000256" key="3">
    <source>
        <dbReference type="ARBA" id="ARBA00022553"/>
    </source>
</evidence>
<evidence type="ECO:0000259" key="4">
    <source>
        <dbReference type="PROSITE" id="PS50075"/>
    </source>
</evidence>
<dbReference type="SUPFAM" id="SSF47336">
    <property type="entry name" value="ACP-like"/>
    <property type="match status" value="1"/>
</dbReference>
<dbReference type="PROSITE" id="PS50075">
    <property type="entry name" value="CARRIER"/>
    <property type="match status" value="1"/>
</dbReference>
<sequence>MGPGTLTPTESTLAAIWEDILNVRPVDRGRNFFEAGGDSLLATKAVLQIRRTWSVDLTVRTIIDQPVLKDLAAHIDRMTRTEPTPPPPAA</sequence>